<proteinExistence type="predicted"/>
<evidence type="ECO:0000313" key="3">
    <source>
        <dbReference type="Proteomes" id="UP000277803"/>
    </source>
</evidence>
<organism evidence="2 3">
    <name type="scientific">Veillonella atypica</name>
    <dbReference type="NCBI Taxonomy" id="39777"/>
    <lineage>
        <taxon>Bacteria</taxon>
        <taxon>Bacillati</taxon>
        <taxon>Bacillota</taxon>
        <taxon>Negativicutes</taxon>
        <taxon>Veillonellales</taxon>
        <taxon>Veillonellaceae</taxon>
        <taxon>Veillonella</taxon>
    </lineage>
</organism>
<dbReference type="AlphaFoldDB" id="A0A3A6W0J9"/>
<keyword evidence="1" id="KW-0175">Coiled coil</keyword>
<evidence type="ECO:0000256" key="1">
    <source>
        <dbReference type="SAM" id="Coils"/>
    </source>
</evidence>
<protein>
    <submittedName>
        <fullName evidence="2">Uncharacterized protein</fullName>
    </submittedName>
</protein>
<name>A0A3A6W0J9_9FIRM</name>
<dbReference type="EMBL" id="QXZZ01000026">
    <property type="protein sequence ID" value="RJY50484.1"/>
    <property type="molecule type" value="Genomic_DNA"/>
</dbReference>
<reference evidence="2 3" key="1">
    <citation type="submission" date="2018-09" db="EMBL/GenBank/DDBJ databases">
        <title>Genome sequence of Veillonella atypica isolated from periodontal Korean patients.</title>
        <authorList>
            <person name="Lee J.-H."/>
            <person name="Moon J.-H."/>
            <person name="Shin S.-Y."/>
        </authorList>
    </citation>
    <scope>NUCLEOTIDE SEQUENCE [LARGE SCALE GENOMIC DNA]</scope>
    <source>
        <strain evidence="2 3">KHUD_V1</strain>
    </source>
</reference>
<comment type="caution">
    <text evidence="2">The sequence shown here is derived from an EMBL/GenBank/DDBJ whole genome shotgun (WGS) entry which is preliminary data.</text>
</comment>
<accession>A0A3A6W0J9</accession>
<dbReference type="RefSeq" id="WP_119982516.1">
    <property type="nucleotide sequence ID" value="NZ_QXZZ01000026.1"/>
</dbReference>
<evidence type="ECO:0000313" key="2">
    <source>
        <dbReference type="EMBL" id="RJY50484.1"/>
    </source>
</evidence>
<sequence>MKYTKQQKELIKELLDNSPNYIEEPLFGEDEPYYNLKKARRYLEQYRNAKLSLKQSDALVQLYQQDISKIGDEELQSLLIQYQEIEKEAQREYLKVQQQVIATINQLDNARHKLLLTSYYLLDIPMANIATEWKVAGSTQKGCTLRFIQIVLSKALKDICKLLQEKENPII</sequence>
<dbReference type="Proteomes" id="UP000277803">
    <property type="component" value="Unassembled WGS sequence"/>
</dbReference>
<gene>
    <name evidence="2" type="ORF">D2965_05220</name>
</gene>
<feature type="coiled-coil region" evidence="1">
    <location>
        <begin position="36"/>
        <end position="99"/>
    </location>
</feature>